<feature type="chain" id="PRO_5043383542" description="Biotinidase" evidence="10">
    <location>
        <begin position="20"/>
        <end position="539"/>
    </location>
</feature>
<dbReference type="PANTHER" id="PTHR10609:SF14">
    <property type="entry name" value="BIOTINIDASE"/>
    <property type="match status" value="1"/>
</dbReference>
<evidence type="ECO:0000313" key="12">
    <source>
        <dbReference type="EMBL" id="KAG5264343.1"/>
    </source>
</evidence>
<keyword evidence="4" id="KW-0325">Glycoprotein</keyword>
<dbReference type="InterPro" id="IPR012101">
    <property type="entry name" value="Biotinidase-like_euk"/>
</dbReference>
<accession>A0AAV6FN95</accession>
<evidence type="ECO:0000259" key="11">
    <source>
        <dbReference type="PROSITE" id="PS50263"/>
    </source>
</evidence>
<dbReference type="CDD" id="cd07567">
    <property type="entry name" value="biotinidase_like"/>
    <property type="match status" value="1"/>
</dbReference>
<evidence type="ECO:0000256" key="3">
    <source>
        <dbReference type="ARBA" id="ARBA00022801"/>
    </source>
</evidence>
<evidence type="ECO:0000256" key="2">
    <source>
        <dbReference type="ARBA" id="ARBA00022729"/>
    </source>
</evidence>
<evidence type="ECO:0000256" key="7">
    <source>
        <dbReference type="ARBA" id="ARBA00039680"/>
    </source>
</evidence>
<dbReference type="PANTHER" id="PTHR10609">
    <property type="entry name" value="BIOTINIDASE-RELATED"/>
    <property type="match status" value="1"/>
</dbReference>
<dbReference type="PIRSF" id="PIRSF011861">
    <property type="entry name" value="Biotinidase"/>
    <property type="match status" value="1"/>
</dbReference>
<name>A0AAV6FN95_9TELE</name>
<keyword evidence="2 10" id="KW-0732">Signal</keyword>
<reference evidence="12" key="1">
    <citation type="submission" date="2020-10" db="EMBL/GenBank/DDBJ databases">
        <title>Chromosome-scale genome assembly of the Allis shad, Alosa alosa.</title>
        <authorList>
            <person name="Margot Z."/>
            <person name="Christophe K."/>
            <person name="Cabau C."/>
            <person name="Louis A."/>
            <person name="Berthelot C."/>
            <person name="Parey E."/>
            <person name="Roest Crollius H."/>
            <person name="Montfort J."/>
            <person name="Robinson-Rechavi M."/>
            <person name="Bucao C."/>
            <person name="Bouchez O."/>
            <person name="Gislard M."/>
            <person name="Lluch J."/>
            <person name="Milhes M."/>
            <person name="Lampietro C."/>
            <person name="Lopez Roques C."/>
            <person name="Donnadieu C."/>
            <person name="Braasch I."/>
            <person name="Desvignes T."/>
            <person name="Postlethwait J."/>
            <person name="Bobe J."/>
            <person name="Guiguen Y."/>
        </authorList>
    </citation>
    <scope>NUCLEOTIDE SEQUENCE</scope>
    <source>
        <strain evidence="12">M-15738</strain>
        <tissue evidence="12">Blood</tissue>
    </source>
</reference>
<evidence type="ECO:0000256" key="1">
    <source>
        <dbReference type="ARBA" id="ARBA00008225"/>
    </source>
</evidence>
<feature type="active site" description="Proton acceptor" evidence="9">
    <location>
        <position position="79"/>
    </location>
</feature>
<dbReference type="GO" id="GO:0047708">
    <property type="term" value="F:biotinidase activity"/>
    <property type="evidence" value="ECO:0007669"/>
    <property type="project" value="UniProtKB-EC"/>
</dbReference>
<proteinExistence type="inferred from homology"/>
<dbReference type="AlphaFoldDB" id="A0AAV6FN95"/>
<dbReference type="PROSITE" id="PS50263">
    <property type="entry name" value="CN_HYDROLASE"/>
    <property type="match status" value="1"/>
</dbReference>
<evidence type="ECO:0000256" key="10">
    <source>
        <dbReference type="SAM" id="SignalP"/>
    </source>
</evidence>
<sequence length="539" mass="59331">MSPLRLVLWLSVFALPSAPTESPSYVAAVYEHLVVLNPNPRVALGRRAALEHMQKNLDVFEQQAALAAQQGAQILVFPEDAIQGFNFTRASIAGYLEAVPDTTEVTWNPCSERARFPDTEVLQRLSCMAQKNSLYLVANMAGIQVCNSTTDAHCPPDGRYQFNTDVVFTSDGTLVARYRKQNLYFEAAFDKPPRMELVTFSTPFAGRFGVFTCFDILFREPAVALVEELGVRQLAYPTAWMNQLPLLAAVQFQRSFAHAAAVTVLAANVRAANLGMTGSGIFTPWQEVHQHDMVGETGRLLVSRVPVLDPAMMADGTESTRLAWLPFSGHRRREPGLGEAGDAHGWPRGAWYLDAGGKPRSAETEHCWPGHENCHEAPAHEKPVEFHSVMMYDNFTLVPLQDTEGNLTVCDGSLCCHLLFRRSTAPSAELYALGAFQGLHVVHGTYYLEVCALVKCTGPDFASCGGETEHAQTQINFRLEGNFSTRHVFPGILGNGMVLDIPDESGKDSDGWVYMSRSGMTVGLVTATLYSRVYEKDNS</sequence>
<dbReference type="Gene3D" id="3.60.110.10">
    <property type="entry name" value="Carbon-nitrogen hydrolase"/>
    <property type="match status" value="1"/>
</dbReference>
<feature type="domain" description="CN hydrolase" evidence="11">
    <location>
        <begin position="31"/>
        <end position="307"/>
    </location>
</feature>
<feature type="active site" description="Proton donor" evidence="9">
    <location>
        <position position="180"/>
    </location>
</feature>
<dbReference type="EC" id="3.5.1.12" evidence="6"/>
<feature type="signal peptide" evidence="10">
    <location>
        <begin position="1"/>
        <end position="19"/>
    </location>
</feature>
<dbReference type="InterPro" id="IPR040154">
    <property type="entry name" value="Biotinidase/VNN"/>
</dbReference>
<dbReference type="SUPFAM" id="SSF56317">
    <property type="entry name" value="Carbon-nitrogen hydrolase"/>
    <property type="match status" value="1"/>
</dbReference>
<dbReference type="InterPro" id="IPR036526">
    <property type="entry name" value="C-N_Hydrolase_sf"/>
</dbReference>
<evidence type="ECO:0000313" key="13">
    <source>
        <dbReference type="Proteomes" id="UP000823561"/>
    </source>
</evidence>
<dbReference type="InterPro" id="IPR003010">
    <property type="entry name" value="C-N_Hydrolase"/>
</dbReference>
<evidence type="ECO:0000256" key="4">
    <source>
        <dbReference type="ARBA" id="ARBA00023180"/>
    </source>
</evidence>
<comment type="function">
    <text evidence="5">Catalytic release of biotin from biocytin, the product of biotin-dependent carboxylases degradation.</text>
</comment>
<organism evidence="12 13">
    <name type="scientific">Alosa alosa</name>
    <name type="common">allis shad</name>
    <dbReference type="NCBI Taxonomy" id="278164"/>
    <lineage>
        <taxon>Eukaryota</taxon>
        <taxon>Metazoa</taxon>
        <taxon>Chordata</taxon>
        <taxon>Craniata</taxon>
        <taxon>Vertebrata</taxon>
        <taxon>Euteleostomi</taxon>
        <taxon>Actinopterygii</taxon>
        <taxon>Neopterygii</taxon>
        <taxon>Teleostei</taxon>
        <taxon>Clupei</taxon>
        <taxon>Clupeiformes</taxon>
        <taxon>Clupeoidei</taxon>
        <taxon>Clupeidae</taxon>
        <taxon>Alosa</taxon>
    </lineage>
</organism>
<dbReference type="Proteomes" id="UP000823561">
    <property type="component" value="Chromosome 20"/>
</dbReference>
<dbReference type="FunFam" id="3.60.110.10:FF:000001">
    <property type="entry name" value="biotinidase isoform X1"/>
    <property type="match status" value="1"/>
</dbReference>
<protein>
    <recommendedName>
        <fullName evidence="7">Biotinidase</fullName>
        <ecNumber evidence="6">3.5.1.12</ecNumber>
    </recommendedName>
</protein>
<dbReference type="EMBL" id="JADWDJ010000020">
    <property type="protein sequence ID" value="KAG5264343.1"/>
    <property type="molecule type" value="Genomic_DNA"/>
</dbReference>
<evidence type="ECO:0000256" key="6">
    <source>
        <dbReference type="ARBA" id="ARBA00039012"/>
    </source>
</evidence>
<comment type="catalytic activity">
    <reaction evidence="8">
        <text>biocytin + H2O = biotin + L-lysine</text>
        <dbReference type="Rhea" id="RHEA:77171"/>
        <dbReference type="ChEBI" id="CHEBI:15377"/>
        <dbReference type="ChEBI" id="CHEBI:32551"/>
        <dbReference type="ChEBI" id="CHEBI:57586"/>
        <dbReference type="ChEBI" id="CHEBI:195545"/>
        <dbReference type="EC" id="3.5.1.12"/>
    </reaction>
</comment>
<comment type="caution">
    <text evidence="12">The sequence shown here is derived from an EMBL/GenBank/DDBJ whole genome shotgun (WGS) entry which is preliminary data.</text>
</comment>
<evidence type="ECO:0000256" key="8">
    <source>
        <dbReference type="ARBA" id="ARBA00043697"/>
    </source>
</evidence>
<dbReference type="Pfam" id="PF00795">
    <property type="entry name" value="CN_hydrolase"/>
    <property type="match status" value="1"/>
</dbReference>
<dbReference type="Pfam" id="PF19018">
    <property type="entry name" value="Vanin_C"/>
    <property type="match status" value="1"/>
</dbReference>
<keyword evidence="13" id="KW-1185">Reference proteome</keyword>
<keyword evidence="3" id="KW-0378">Hydrolase</keyword>
<evidence type="ECO:0000256" key="5">
    <source>
        <dbReference type="ARBA" id="ARBA00037073"/>
    </source>
</evidence>
<feature type="active site" description="Nucleophile" evidence="9">
    <location>
        <position position="213"/>
    </location>
</feature>
<gene>
    <name evidence="12" type="ORF">AALO_G00252700</name>
</gene>
<dbReference type="InterPro" id="IPR043957">
    <property type="entry name" value="Vanin_C"/>
</dbReference>
<evidence type="ECO:0000256" key="9">
    <source>
        <dbReference type="PIRSR" id="PIRSR011861-1"/>
    </source>
</evidence>
<comment type="similarity">
    <text evidence="1">Belongs to the carbon-nitrogen hydrolase superfamily. BTD/VNN family.</text>
</comment>